<dbReference type="EMBL" id="RXHI01000020">
    <property type="protein sequence ID" value="RUA22278.1"/>
    <property type="molecule type" value="Genomic_DNA"/>
</dbReference>
<comment type="caution">
    <text evidence="1">The sequence shown here is derived from an EMBL/GenBank/DDBJ whole genome shotgun (WGS) entry which is preliminary data.</text>
</comment>
<protein>
    <submittedName>
        <fullName evidence="1">Uncharacterized protein</fullName>
    </submittedName>
</protein>
<dbReference type="AlphaFoldDB" id="A0A432JIJ3"/>
<name>A0A432JIJ3_9GAMM</name>
<organism evidence="1">
    <name type="scientific">Billgrantia gudaonensis</name>
    <dbReference type="NCBI Taxonomy" id="376427"/>
    <lineage>
        <taxon>Bacteria</taxon>
        <taxon>Pseudomonadati</taxon>
        <taxon>Pseudomonadota</taxon>
        <taxon>Gammaproteobacteria</taxon>
        <taxon>Oceanospirillales</taxon>
        <taxon>Halomonadaceae</taxon>
        <taxon>Billgrantia</taxon>
    </lineage>
</organism>
<sequence>MIALFESATVEVMLNPDGGSGWTGCPMGQPLRALRDDGGRRVPPCLRTCTRFIPRHAARDLRRQGGPQGWR</sequence>
<accession>A0A432JIJ3</accession>
<gene>
    <name evidence="1" type="ORF">DSL92_06840</name>
</gene>
<reference evidence="1" key="1">
    <citation type="submission" date="2018-12" db="EMBL/GenBank/DDBJ databases">
        <authorList>
            <person name="Jadhav K."/>
            <person name="Kushwaha B."/>
            <person name="Jadhav I."/>
        </authorList>
    </citation>
    <scope>NUCLEOTIDE SEQUENCE [LARGE SCALE GENOMIC DNA]</scope>
    <source>
        <strain evidence="1">SBS 10</strain>
    </source>
</reference>
<evidence type="ECO:0000313" key="1">
    <source>
        <dbReference type="EMBL" id="RUA22278.1"/>
    </source>
</evidence>
<proteinExistence type="predicted"/>